<reference evidence="5" key="1">
    <citation type="submission" date="2022-10" db="EMBL/GenBank/DDBJ databases">
        <authorList>
            <person name="Chen Y."/>
            <person name="Dougan E. K."/>
            <person name="Chan C."/>
            <person name="Rhodes N."/>
            <person name="Thang M."/>
        </authorList>
    </citation>
    <scope>NUCLEOTIDE SEQUENCE</scope>
</reference>
<feature type="compositionally biased region" description="Acidic residues" evidence="4">
    <location>
        <begin position="540"/>
        <end position="562"/>
    </location>
</feature>
<dbReference type="EMBL" id="CAMXCT030000924">
    <property type="protein sequence ID" value="CAL4772145.1"/>
    <property type="molecule type" value="Genomic_DNA"/>
</dbReference>
<feature type="compositionally biased region" description="Low complexity" evidence="4">
    <location>
        <begin position="392"/>
        <end position="405"/>
    </location>
</feature>
<keyword evidence="2" id="KW-0677">Repeat</keyword>
<feature type="compositionally biased region" description="Low complexity" evidence="4">
    <location>
        <begin position="271"/>
        <end position="284"/>
    </location>
</feature>
<evidence type="ECO:0000313" key="7">
    <source>
        <dbReference type="EMBL" id="CAL4772145.1"/>
    </source>
</evidence>
<reference evidence="6" key="2">
    <citation type="submission" date="2024-04" db="EMBL/GenBank/DDBJ databases">
        <authorList>
            <person name="Chen Y."/>
            <person name="Shah S."/>
            <person name="Dougan E. K."/>
            <person name="Thang M."/>
            <person name="Chan C."/>
        </authorList>
    </citation>
    <scope>NUCLEOTIDE SEQUENCE [LARGE SCALE GENOMIC DNA]</scope>
</reference>
<feature type="compositionally biased region" description="Basic and acidic residues" evidence="4">
    <location>
        <begin position="522"/>
        <end position="539"/>
    </location>
</feature>
<dbReference type="EMBL" id="CAMXCT020000924">
    <property type="protein sequence ID" value="CAL1138208.1"/>
    <property type="molecule type" value="Genomic_DNA"/>
</dbReference>
<comment type="similarity">
    <text evidence="3">Belongs to the WD repeat PROPPIN family.</text>
</comment>
<feature type="compositionally biased region" description="Acidic residues" evidence="4">
    <location>
        <begin position="499"/>
        <end position="521"/>
    </location>
</feature>
<feature type="compositionally biased region" description="Polar residues" evidence="4">
    <location>
        <begin position="630"/>
        <end position="646"/>
    </location>
</feature>
<accession>A0A9P1C664</accession>
<evidence type="ECO:0000256" key="4">
    <source>
        <dbReference type="SAM" id="MobiDB-lite"/>
    </source>
</evidence>
<dbReference type="Proteomes" id="UP001152797">
    <property type="component" value="Unassembled WGS sequence"/>
</dbReference>
<comment type="caution">
    <text evidence="5">The sequence shown here is derived from an EMBL/GenBank/DDBJ whole genome shotgun (WGS) entry which is preliminary data.</text>
</comment>
<keyword evidence="8" id="KW-1185">Reference proteome</keyword>
<evidence type="ECO:0000256" key="2">
    <source>
        <dbReference type="ARBA" id="ARBA00022737"/>
    </source>
</evidence>
<feature type="region of interest" description="Disordered" evidence="4">
    <location>
        <begin position="267"/>
        <end position="294"/>
    </location>
</feature>
<evidence type="ECO:0000256" key="1">
    <source>
        <dbReference type="ARBA" id="ARBA00022574"/>
    </source>
</evidence>
<sequence>MRLNPTGQLLATASARGTVLRLWAVPSFTMLCSFRRGANECCIHGLAFATDSLHLMAAAANGTVHIFRSPREAVDCVAPIMTQESEAEVSKAERGKQASAREIEEDDDFSDWNIVDCDRSRVRHLERQGLQGHVHKVKSILTQLWQPCRDYLDGPGAVAWVHQGKEESNIAPRSSSPRSPPLGPLLPLPSAMLEIFTPAFLACLLPAGGRLVVASRTRNMLSTFDWNKGEGLLASRQVLAAPAQGENALRMTTTLLQTPPMQPISPTPLVEASPEASPSAAGGEVHPIARAASPPPFELDEAAEEGHVEMELVVQDNTDTSGGAQPRVDLDAQDDCPVEEGANSGEELSCSKEEADASEAYEEDFERSSEVTEDEAEPQKALDTSLASLELEPATPAATTAERTAVGAALPPVGLEGSPELLPAFPQAEREELEELEDLEEVDAGNEAEVDEAGEVDEVGVEAEVEGEDEEKAATDELKEPDGEGQEEEAKASKKEEEEGKEAEEDDEEQKELEEEDEEKEAEEKSSKEKAKTDGKEDKEDKEDIDDRENTEDKEDEEGNEDNEGKEGKDVSEEEERDEDEEDEEEAQEEEEEVEEEAEEEEEVEEEGEEEDSQDSTEGTEGSAFDQKAASENGTGSGTPERQASPVSRRERRAQRREERRTKAVILQDEEESQEEDLPRRRKKGRRRSEEIADVSKLQEETSSKRKKSPARTSQEEVESRVKEVSKKGSSSRRGKNERRRCEDDADEVTVPEDSDGRKRRNPRKGDR</sequence>
<evidence type="ECO:0000313" key="5">
    <source>
        <dbReference type="EMBL" id="CAI3984833.1"/>
    </source>
</evidence>
<dbReference type="AlphaFoldDB" id="A0A9P1C664"/>
<dbReference type="InterPro" id="IPR048720">
    <property type="entry name" value="PROPPIN"/>
</dbReference>
<feature type="compositionally biased region" description="Basic residues" evidence="4">
    <location>
        <begin position="758"/>
        <end position="768"/>
    </location>
</feature>
<evidence type="ECO:0000313" key="8">
    <source>
        <dbReference type="Proteomes" id="UP001152797"/>
    </source>
</evidence>
<feature type="compositionally biased region" description="Acidic residues" evidence="4">
    <location>
        <begin position="744"/>
        <end position="754"/>
    </location>
</feature>
<feature type="compositionally biased region" description="Basic residues" evidence="4">
    <location>
        <begin position="730"/>
        <end position="739"/>
    </location>
</feature>
<dbReference type="Gene3D" id="2.130.10.10">
    <property type="entry name" value="YVTN repeat-like/Quinoprotein amine dehydrogenase"/>
    <property type="match status" value="1"/>
</dbReference>
<dbReference type="SUPFAM" id="SSF50978">
    <property type="entry name" value="WD40 repeat-like"/>
    <property type="match status" value="1"/>
</dbReference>
<organism evidence="5">
    <name type="scientific">Cladocopium goreaui</name>
    <dbReference type="NCBI Taxonomy" id="2562237"/>
    <lineage>
        <taxon>Eukaryota</taxon>
        <taxon>Sar</taxon>
        <taxon>Alveolata</taxon>
        <taxon>Dinophyceae</taxon>
        <taxon>Suessiales</taxon>
        <taxon>Symbiodiniaceae</taxon>
        <taxon>Cladocopium</taxon>
    </lineage>
</organism>
<evidence type="ECO:0000313" key="6">
    <source>
        <dbReference type="EMBL" id="CAL1138208.1"/>
    </source>
</evidence>
<keyword evidence="1" id="KW-0853">WD repeat</keyword>
<feature type="compositionally biased region" description="Acidic residues" evidence="4">
    <location>
        <begin position="431"/>
        <end position="471"/>
    </location>
</feature>
<dbReference type="EMBL" id="CAMXCT010000924">
    <property type="protein sequence ID" value="CAI3984833.1"/>
    <property type="molecule type" value="Genomic_DNA"/>
</dbReference>
<feature type="compositionally biased region" description="Basic and acidic residues" evidence="4">
    <location>
        <begin position="714"/>
        <end position="727"/>
    </location>
</feature>
<dbReference type="Pfam" id="PF21032">
    <property type="entry name" value="PROPPIN"/>
    <property type="match status" value="1"/>
</dbReference>
<feature type="compositionally biased region" description="Basic and acidic residues" evidence="4">
    <location>
        <begin position="472"/>
        <end position="498"/>
    </location>
</feature>
<feature type="compositionally biased region" description="Acidic residues" evidence="4">
    <location>
        <begin position="572"/>
        <end position="615"/>
    </location>
</feature>
<evidence type="ECO:0000256" key="3">
    <source>
        <dbReference type="ARBA" id="ARBA00025740"/>
    </source>
</evidence>
<feature type="compositionally biased region" description="Acidic residues" evidence="4">
    <location>
        <begin position="356"/>
        <end position="376"/>
    </location>
</feature>
<gene>
    <name evidence="5" type="ORF">C1SCF055_LOCUS12338</name>
</gene>
<name>A0A9P1C664_9DINO</name>
<protein>
    <submittedName>
        <fullName evidence="7">Autophagy-related protein 18</fullName>
    </submittedName>
</protein>
<dbReference type="InterPro" id="IPR036322">
    <property type="entry name" value="WD40_repeat_dom_sf"/>
</dbReference>
<dbReference type="PANTHER" id="PTHR11227">
    <property type="entry name" value="WD-REPEAT PROTEIN INTERACTING WITH PHOSPHOINOSIDES WIPI -RELATED"/>
    <property type="match status" value="1"/>
</dbReference>
<feature type="region of interest" description="Disordered" evidence="4">
    <location>
        <begin position="318"/>
        <end position="768"/>
    </location>
</feature>
<proteinExistence type="inferred from homology"/>
<dbReference type="InterPro" id="IPR015943">
    <property type="entry name" value="WD40/YVTN_repeat-like_dom_sf"/>
</dbReference>
<dbReference type="OrthoDB" id="1667587at2759"/>